<keyword evidence="7" id="KW-0539">Nucleus</keyword>
<evidence type="ECO:0000256" key="1">
    <source>
        <dbReference type="ARBA" id="ARBA00004123"/>
    </source>
</evidence>
<dbReference type="Gene3D" id="3.40.50.150">
    <property type="entry name" value="Vaccinia Virus protein VP39"/>
    <property type="match status" value="1"/>
</dbReference>
<sequence length="341" mass="39067">MASQPFRTLIPSGAPPLRTYQEVFLENGRWYGTYKRGKYLLPIDETDLERLDVFHKIFLVARKDVLHSAPLHNQESPRILDLGCGTGIWGIDMADKYPNGLHVGLDLNYIQPEFIPANMRFIQQDIEDSWKDLEPGSWDLIHMRALVGSISDWPKVYAEIHRHLKPHYGYFEQVEIDWYPRCDDGSLAPDTTVMQWANELFDAMDRFGRSLRVDSNLTKQRLADVGFVDIEEEVIQLPLNGWPVDAHARHLGRWFNFGLRQALQPLSLAPLSRGNGRTPAEISEMTDKIRAEIYSNSVHAYCTLHVFTARKPRADDHAAHSIAKPASPTRTHLPRARPRQA</sequence>
<keyword evidence="2" id="KW-0489">Methyltransferase</keyword>
<protein>
    <submittedName>
        <fullName evidence="11">Uncharacterized protein</fullName>
    </submittedName>
</protein>
<dbReference type="HOGENOM" id="CLU_010595_2_0_1"/>
<dbReference type="InterPro" id="IPR029063">
    <property type="entry name" value="SAM-dependent_MTases_sf"/>
</dbReference>
<keyword evidence="5" id="KW-0805">Transcription regulation</keyword>
<keyword evidence="3" id="KW-0808">Transferase</keyword>
<dbReference type="Pfam" id="PF13489">
    <property type="entry name" value="Methyltransf_23"/>
    <property type="match status" value="1"/>
</dbReference>
<comment type="subcellular location">
    <subcellularLocation>
        <location evidence="1">Nucleus</location>
    </subcellularLocation>
</comment>
<organism evidence="11 12">
    <name type="scientific">Thermothielavioides terrestris (strain ATCC 38088 / NRRL 8126)</name>
    <name type="common">Thielavia terrestris</name>
    <dbReference type="NCBI Taxonomy" id="578455"/>
    <lineage>
        <taxon>Eukaryota</taxon>
        <taxon>Fungi</taxon>
        <taxon>Dikarya</taxon>
        <taxon>Ascomycota</taxon>
        <taxon>Pezizomycotina</taxon>
        <taxon>Sordariomycetes</taxon>
        <taxon>Sordariomycetidae</taxon>
        <taxon>Sordariales</taxon>
        <taxon>Chaetomiaceae</taxon>
        <taxon>Thermothielavioides</taxon>
        <taxon>Thermothielavioides terrestris</taxon>
    </lineage>
</organism>
<feature type="region of interest" description="Disordered" evidence="10">
    <location>
        <begin position="315"/>
        <end position="341"/>
    </location>
</feature>
<dbReference type="STRING" id="578455.G2REV6"/>
<dbReference type="eggNOG" id="ENOG502QQMC">
    <property type="taxonomic scope" value="Eukaryota"/>
</dbReference>
<evidence type="ECO:0000256" key="9">
    <source>
        <dbReference type="ARBA" id="ARBA00047870"/>
    </source>
</evidence>
<dbReference type="RefSeq" id="XP_003656575.1">
    <property type="nucleotide sequence ID" value="XM_003656527.1"/>
</dbReference>
<name>G2REV6_THETT</name>
<evidence type="ECO:0000313" key="12">
    <source>
        <dbReference type="Proteomes" id="UP000008181"/>
    </source>
</evidence>
<evidence type="ECO:0000256" key="5">
    <source>
        <dbReference type="ARBA" id="ARBA00023015"/>
    </source>
</evidence>
<keyword evidence="6" id="KW-0804">Transcription</keyword>
<proteinExistence type="inferred from homology"/>
<dbReference type="Proteomes" id="UP000008181">
    <property type="component" value="Chromosome 5"/>
</dbReference>
<evidence type="ECO:0000256" key="4">
    <source>
        <dbReference type="ARBA" id="ARBA00022691"/>
    </source>
</evidence>
<dbReference type="SUPFAM" id="SSF53335">
    <property type="entry name" value="S-adenosyl-L-methionine-dependent methyltransferases"/>
    <property type="match status" value="1"/>
</dbReference>
<evidence type="ECO:0000256" key="10">
    <source>
        <dbReference type="SAM" id="MobiDB-lite"/>
    </source>
</evidence>
<dbReference type="CDD" id="cd02440">
    <property type="entry name" value="AdoMet_MTases"/>
    <property type="match status" value="1"/>
</dbReference>
<evidence type="ECO:0000256" key="6">
    <source>
        <dbReference type="ARBA" id="ARBA00023163"/>
    </source>
</evidence>
<evidence type="ECO:0000256" key="7">
    <source>
        <dbReference type="ARBA" id="ARBA00023242"/>
    </source>
</evidence>
<dbReference type="AlphaFoldDB" id="G2REV6"/>
<comment type="catalytic activity">
    <reaction evidence="9">
        <text>L-methionyl-[protein] + S-adenosyl-L-methionine = S-methyl-L-methionyl-[protein] + S-adenosyl-L-homocysteine</text>
        <dbReference type="Rhea" id="RHEA:60560"/>
        <dbReference type="Rhea" id="RHEA-COMP:12313"/>
        <dbReference type="Rhea" id="RHEA-COMP:15592"/>
        <dbReference type="ChEBI" id="CHEBI:16044"/>
        <dbReference type="ChEBI" id="CHEBI:57856"/>
        <dbReference type="ChEBI" id="CHEBI:59789"/>
        <dbReference type="ChEBI" id="CHEBI:142742"/>
    </reaction>
    <physiologicalReaction direction="left-to-right" evidence="9">
        <dbReference type="Rhea" id="RHEA:60561"/>
    </physiologicalReaction>
</comment>
<comment type="similarity">
    <text evidence="8">Belongs to the methyltransferase superfamily. LaeA methyltransferase family.</text>
</comment>
<dbReference type="GeneID" id="11522429"/>
<dbReference type="OrthoDB" id="2013972at2759"/>
<dbReference type="GO" id="GO:0032259">
    <property type="term" value="P:methylation"/>
    <property type="evidence" value="ECO:0007669"/>
    <property type="project" value="UniProtKB-KW"/>
</dbReference>
<dbReference type="KEGG" id="ttt:THITE_2121390"/>
<dbReference type="GO" id="GO:0005634">
    <property type="term" value="C:nucleus"/>
    <property type="evidence" value="ECO:0007669"/>
    <property type="project" value="UniProtKB-SubCell"/>
</dbReference>
<dbReference type="PANTHER" id="PTHR43591">
    <property type="entry name" value="METHYLTRANSFERASE"/>
    <property type="match status" value="1"/>
</dbReference>
<reference evidence="11 12" key="1">
    <citation type="journal article" date="2011" name="Nat. Biotechnol.">
        <title>Comparative genomic analysis of the thermophilic biomass-degrading fungi Myceliophthora thermophila and Thielavia terrestris.</title>
        <authorList>
            <person name="Berka R.M."/>
            <person name="Grigoriev I.V."/>
            <person name="Otillar R."/>
            <person name="Salamov A."/>
            <person name="Grimwood J."/>
            <person name="Reid I."/>
            <person name="Ishmael N."/>
            <person name="John T."/>
            <person name="Darmond C."/>
            <person name="Moisan M.-C."/>
            <person name="Henrissat B."/>
            <person name="Coutinho P.M."/>
            <person name="Lombard V."/>
            <person name="Natvig D.O."/>
            <person name="Lindquist E."/>
            <person name="Schmutz J."/>
            <person name="Lucas S."/>
            <person name="Harris P."/>
            <person name="Powlowski J."/>
            <person name="Bellemare A."/>
            <person name="Taylor D."/>
            <person name="Butler G."/>
            <person name="de Vries R.P."/>
            <person name="Allijn I.E."/>
            <person name="van den Brink J."/>
            <person name="Ushinsky S."/>
            <person name="Storms R."/>
            <person name="Powell A.J."/>
            <person name="Paulsen I.T."/>
            <person name="Elbourne L.D.H."/>
            <person name="Baker S.E."/>
            <person name="Magnuson J."/>
            <person name="LaBoissiere S."/>
            <person name="Clutterbuck A.J."/>
            <person name="Martinez D."/>
            <person name="Wogulis M."/>
            <person name="de Leon A.L."/>
            <person name="Rey M.W."/>
            <person name="Tsang A."/>
        </authorList>
    </citation>
    <scope>NUCLEOTIDE SEQUENCE [LARGE SCALE GENOMIC DNA]</scope>
    <source>
        <strain evidence="12">ATCC 38088 / NRRL 8126</strain>
    </source>
</reference>
<accession>G2REV6</accession>
<evidence type="ECO:0000256" key="2">
    <source>
        <dbReference type="ARBA" id="ARBA00022603"/>
    </source>
</evidence>
<dbReference type="EMBL" id="CP003013">
    <property type="protein sequence ID" value="AEO70239.1"/>
    <property type="molecule type" value="Genomic_DNA"/>
</dbReference>
<evidence type="ECO:0000256" key="8">
    <source>
        <dbReference type="ARBA" id="ARBA00038158"/>
    </source>
</evidence>
<keyword evidence="12" id="KW-1185">Reference proteome</keyword>
<evidence type="ECO:0000313" key="11">
    <source>
        <dbReference type="EMBL" id="AEO70239.1"/>
    </source>
</evidence>
<keyword evidence="4" id="KW-0949">S-adenosyl-L-methionine</keyword>
<gene>
    <name evidence="11" type="ORF">THITE_2121390</name>
</gene>
<dbReference type="PANTHER" id="PTHR43591:SF30">
    <property type="entry name" value="PROTEIN-METHIONINE METHYLTRANSFERASE LAEA"/>
    <property type="match status" value="1"/>
</dbReference>
<dbReference type="GO" id="GO:0008168">
    <property type="term" value="F:methyltransferase activity"/>
    <property type="evidence" value="ECO:0007669"/>
    <property type="project" value="UniProtKB-KW"/>
</dbReference>
<feature type="compositionally biased region" description="Basic residues" evidence="10">
    <location>
        <begin position="332"/>
        <end position="341"/>
    </location>
</feature>
<evidence type="ECO:0000256" key="3">
    <source>
        <dbReference type="ARBA" id="ARBA00022679"/>
    </source>
</evidence>